<evidence type="ECO:0000313" key="1">
    <source>
        <dbReference type="EMBL" id="MBE6270100.1"/>
    </source>
</evidence>
<dbReference type="EMBL" id="SUYC01000003">
    <property type="protein sequence ID" value="MBE6270100.1"/>
    <property type="molecule type" value="Genomic_DNA"/>
</dbReference>
<evidence type="ECO:0000313" key="2">
    <source>
        <dbReference type="Proteomes" id="UP000806522"/>
    </source>
</evidence>
<comment type="caution">
    <text evidence="1">The sequence shown here is derived from an EMBL/GenBank/DDBJ whole genome shotgun (WGS) entry which is preliminary data.</text>
</comment>
<dbReference type="PROSITE" id="PS51257">
    <property type="entry name" value="PROKAR_LIPOPROTEIN"/>
    <property type="match status" value="1"/>
</dbReference>
<dbReference type="Proteomes" id="UP000806522">
    <property type="component" value="Unassembled WGS sequence"/>
</dbReference>
<name>A0A9D5NYY2_XYLRU</name>
<proteinExistence type="predicted"/>
<gene>
    <name evidence="1" type="ORF">E7101_04025</name>
</gene>
<organism evidence="1 2">
    <name type="scientific">Xylanibacter ruminicola</name>
    <name type="common">Prevotella ruminicola</name>
    <dbReference type="NCBI Taxonomy" id="839"/>
    <lineage>
        <taxon>Bacteria</taxon>
        <taxon>Pseudomonadati</taxon>
        <taxon>Bacteroidota</taxon>
        <taxon>Bacteroidia</taxon>
        <taxon>Bacteroidales</taxon>
        <taxon>Prevotellaceae</taxon>
        <taxon>Xylanibacter</taxon>
    </lineage>
</organism>
<dbReference type="AlphaFoldDB" id="A0A9D5NYY2"/>
<protein>
    <recommendedName>
        <fullName evidence="3">Lipoprotein</fullName>
    </recommendedName>
</protein>
<evidence type="ECO:0008006" key="3">
    <source>
        <dbReference type="Google" id="ProtNLM"/>
    </source>
</evidence>
<sequence>MKGLIGGIVAVLLLAACGGRSMSAEEMQHKLDSIKKIEMAERLAAQGINLENTDNPLKQFFDSLNILPLPITYSDEFVRYLPDFKPVPADIAKALELEGNGKQKAIQLTESLGARLMILAADEGAEEDEEGNEGPVRYSLWLYSLNDDYLPVDKICLYAIEEEEDFDLFEEDEIMQYFSITSDYEIHLMDYSKEKHKARTEEVFTLDASRNFLLQKSEELD</sequence>
<reference evidence="1" key="1">
    <citation type="submission" date="2019-04" db="EMBL/GenBank/DDBJ databases">
        <title>Evolution of Biomass-Degrading Anaerobic Consortia Revealed by Metagenomics.</title>
        <authorList>
            <person name="Peng X."/>
        </authorList>
    </citation>
    <scope>NUCLEOTIDE SEQUENCE</scope>
    <source>
        <strain evidence="1">SIG140</strain>
    </source>
</reference>
<accession>A0A9D5NYY2</accession>